<dbReference type="PANTHER" id="PTHR30435:SF2">
    <property type="entry name" value="FLAGELLAR BASAL-BODY ROD PROTEIN FLGC"/>
    <property type="match status" value="1"/>
</dbReference>
<evidence type="ECO:0000256" key="1">
    <source>
        <dbReference type="ARBA" id="ARBA00004117"/>
    </source>
</evidence>
<evidence type="ECO:0000256" key="5">
    <source>
        <dbReference type="ARBA" id="ARBA00025933"/>
    </source>
</evidence>
<feature type="domain" description="Flagellar basal body rod protein N-terminal" evidence="7">
    <location>
        <begin position="7"/>
        <end position="31"/>
    </location>
</feature>
<dbReference type="GO" id="GO:0030694">
    <property type="term" value="C:bacterial-type flagellum basal body, rod"/>
    <property type="evidence" value="ECO:0007669"/>
    <property type="project" value="UniProtKB-UniRule"/>
</dbReference>
<dbReference type="InterPro" id="IPR006299">
    <property type="entry name" value="FlgC"/>
</dbReference>
<keyword evidence="4 6" id="KW-0975">Bacterial flagellum</keyword>
<evidence type="ECO:0000256" key="3">
    <source>
        <dbReference type="ARBA" id="ARBA00017941"/>
    </source>
</evidence>
<name>O06678_TREDN</name>
<dbReference type="NCBIfam" id="TIGR01395">
    <property type="entry name" value="FlgC"/>
    <property type="match status" value="1"/>
</dbReference>
<dbReference type="PROSITE" id="PS00588">
    <property type="entry name" value="FLAGELLA_BB_ROD"/>
    <property type="match status" value="1"/>
</dbReference>
<dbReference type="EMBL" id="U78776">
    <property type="protein sequence ID" value="AAB57897.1"/>
    <property type="molecule type" value="Genomic_DNA"/>
</dbReference>
<dbReference type="InterPro" id="IPR001444">
    <property type="entry name" value="Flag_bb_rod_N"/>
</dbReference>
<dbReference type="GO" id="GO:0071978">
    <property type="term" value="P:bacterial-type flagellum-dependent swarming motility"/>
    <property type="evidence" value="ECO:0007669"/>
    <property type="project" value="TreeGrafter"/>
</dbReference>
<proteinExistence type="inferred from homology"/>
<dbReference type="Pfam" id="PF00460">
    <property type="entry name" value="Flg_bb_rod"/>
    <property type="match status" value="1"/>
</dbReference>
<evidence type="ECO:0000256" key="6">
    <source>
        <dbReference type="RuleBase" id="RU362062"/>
    </source>
</evidence>
<dbReference type="InterPro" id="IPR010930">
    <property type="entry name" value="Flg_bb/hook_C_dom"/>
</dbReference>
<gene>
    <name evidence="9" type="primary">flgC</name>
</gene>
<comment type="subunit">
    <text evidence="5 6">The basal body constitutes a major portion of the flagellar organelle and consists of four rings (L,P,S, and M) mounted on a central rod. The rod consists of about 26 subunits of FlgG in the distal portion, and FlgB, FlgC and FlgF are thought to build up the proximal portion of the rod with about 6 subunits each.</text>
</comment>
<evidence type="ECO:0000259" key="7">
    <source>
        <dbReference type="Pfam" id="PF00460"/>
    </source>
</evidence>
<dbReference type="AlphaFoldDB" id="O06678"/>
<dbReference type="InterPro" id="IPR019776">
    <property type="entry name" value="Flagellar_basal_body_rod_CS"/>
</dbReference>
<sequence>MGLFTSINIAATGMGVERLRTDVISNNIANASSLETQEGGPFKRSRVIVGQKKSGIDWQTPFTPQNVERGVGEGVKVLSIEKDTSDTVGFMIRTHPKALKYGPKEGYVEYPNVNIVTEMVDLISASRAYEANLAVVNGAKDMFQRALDIAR</sequence>
<dbReference type="Pfam" id="PF06429">
    <property type="entry name" value="Flg_bbr_C"/>
    <property type="match status" value="1"/>
</dbReference>
<evidence type="ECO:0000313" key="9">
    <source>
        <dbReference type="EMBL" id="AAB57897.1"/>
    </source>
</evidence>
<accession>O06678</accession>
<organism evidence="9">
    <name type="scientific">Treponema denticola</name>
    <dbReference type="NCBI Taxonomy" id="158"/>
    <lineage>
        <taxon>Bacteria</taxon>
        <taxon>Pseudomonadati</taxon>
        <taxon>Spirochaetota</taxon>
        <taxon>Spirochaetia</taxon>
        <taxon>Spirochaetales</taxon>
        <taxon>Treponemataceae</taxon>
        <taxon>Treponema</taxon>
    </lineage>
</organism>
<feature type="domain" description="Flagellar basal-body/hook protein C-terminal" evidence="8">
    <location>
        <begin position="105"/>
        <end position="148"/>
    </location>
</feature>
<comment type="subcellular location">
    <subcellularLocation>
        <location evidence="1 6">Bacterial flagellum basal body</location>
    </subcellularLocation>
</comment>
<dbReference type="PANTHER" id="PTHR30435">
    <property type="entry name" value="FLAGELLAR PROTEIN"/>
    <property type="match status" value="1"/>
</dbReference>
<protein>
    <recommendedName>
        <fullName evidence="3 6">Flagellar basal-body rod protein FlgC</fullName>
    </recommendedName>
</protein>
<reference evidence="9" key="1">
    <citation type="submission" date="1996-11" db="EMBL/GenBank/DDBJ databases">
        <title>Genetic and transcriptional analysis of flgB flagellar operon constituents in the oral spirochete, treponema denticola, and their heterologous expression in enteric bacteria.</title>
        <authorList>
            <person name="Heinzerling H.F."/>
            <person name="Olivares M."/>
            <person name="Burne R.A."/>
        </authorList>
    </citation>
    <scope>NUCLEOTIDE SEQUENCE</scope>
    <source>
        <strain evidence="9">ATCC 35405</strain>
    </source>
</reference>
<evidence type="ECO:0000256" key="2">
    <source>
        <dbReference type="ARBA" id="ARBA00009677"/>
    </source>
</evidence>
<comment type="similarity">
    <text evidence="2">Belongs to the flagella basal body rod proteins family.</text>
</comment>
<evidence type="ECO:0000256" key="4">
    <source>
        <dbReference type="ARBA" id="ARBA00023143"/>
    </source>
</evidence>
<evidence type="ECO:0000259" key="8">
    <source>
        <dbReference type="Pfam" id="PF06429"/>
    </source>
</evidence>